<feature type="domain" description="Peptidase S11 D-alanyl-D-alanine carboxypeptidase A N-terminal" evidence="1">
    <location>
        <begin position="8"/>
        <end position="148"/>
    </location>
</feature>
<reference evidence="2 3" key="1">
    <citation type="journal article" date="2015" name="Nature">
        <title>rRNA introns, odd ribosomes, and small enigmatic genomes across a large radiation of phyla.</title>
        <authorList>
            <person name="Brown C.T."/>
            <person name="Hug L.A."/>
            <person name="Thomas B.C."/>
            <person name="Sharon I."/>
            <person name="Castelle C.J."/>
            <person name="Singh A."/>
            <person name="Wilkins M.J."/>
            <person name="Williams K.H."/>
            <person name="Banfield J.F."/>
        </authorList>
    </citation>
    <scope>NUCLEOTIDE SEQUENCE [LARGE SCALE GENOMIC DNA]</scope>
</reference>
<comment type="caution">
    <text evidence="2">The sequence shown here is derived from an EMBL/GenBank/DDBJ whole genome shotgun (WGS) entry which is preliminary data.</text>
</comment>
<keyword evidence="2" id="KW-0121">Carboxypeptidase</keyword>
<dbReference type="GO" id="GO:0006508">
    <property type="term" value="P:proteolysis"/>
    <property type="evidence" value="ECO:0007669"/>
    <property type="project" value="InterPro"/>
</dbReference>
<gene>
    <name evidence="2" type="ORF">UX20_C0007G0021</name>
</gene>
<proteinExistence type="predicted"/>
<dbReference type="Pfam" id="PF00768">
    <property type="entry name" value="Peptidase_S11"/>
    <property type="match status" value="1"/>
</dbReference>
<dbReference type="EMBL" id="LCLH01000007">
    <property type="protein sequence ID" value="KKU14043.1"/>
    <property type="molecule type" value="Genomic_DNA"/>
</dbReference>
<dbReference type="Proteomes" id="UP000034911">
    <property type="component" value="Unassembled WGS sequence"/>
</dbReference>
<evidence type="ECO:0000313" key="3">
    <source>
        <dbReference type="Proteomes" id="UP000034911"/>
    </source>
</evidence>
<dbReference type="AlphaFoldDB" id="A0A0G1Q8H7"/>
<organism evidence="2 3">
    <name type="scientific">Candidatus Magasanikbacteria bacterium GW2011_GWC2_45_8</name>
    <dbReference type="NCBI Taxonomy" id="1619050"/>
    <lineage>
        <taxon>Bacteria</taxon>
        <taxon>Candidatus Magasanikiibacteriota</taxon>
    </lineage>
</organism>
<keyword evidence="2" id="KW-0378">Hydrolase</keyword>
<evidence type="ECO:0000259" key="1">
    <source>
        <dbReference type="Pfam" id="PF00768"/>
    </source>
</evidence>
<evidence type="ECO:0000313" key="2">
    <source>
        <dbReference type="EMBL" id="KKU14043.1"/>
    </source>
</evidence>
<dbReference type="SUPFAM" id="SSF56601">
    <property type="entry name" value="beta-lactamase/transpeptidase-like"/>
    <property type="match status" value="1"/>
</dbReference>
<protein>
    <submittedName>
        <fullName evidence="2">Serine-type D-Ala-D-Ala carboxypeptidase</fullName>
    </submittedName>
</protein>
<dbReference type="STRING" id="1619050.UX20_C0007G0021"/>
<dbReference type="GO" id="GO:0009002">
    <property type="term" value="F:serine-type D-Ala-D-Ala carboxypeptidase activity"/>
    <property type="evidence" value="ECO:0007669"/>
    <property type="project" value="InterPro"/>
</dbReference>
<sequence length="180" mass="20259">MGNLRVVAGAKIRAKDLLYASLIGSANNSAVALARLVSPDYHGLVERMNEIVQKKKLIKTYFVEPSGIDLKNVSTAKEFSILWRNVVNNPLLGAVIKTPSYSFSIEPEQGVPEEHTVRHTNKIMRYNKRMLAGKTGYLDESGFNLAFWYKNRKGAQRLGVVLGCGTNKWLERRVSFLMEK</sequence>
<keyword evidence="2" id="KW-0645">Protease</keyword>
<dbReference type="InterPro" id="IPR001967">
    <property type="entry name" value="Peptidase_S11_N"/>
</dbReference>
<dbReference type="Gene3D" id="3.40.710.10">
    <property type="entry name" value="DD-peptidase/beta-lactamase superfamily"/>
    <property type="match status" value="1"/>
</dbReference>
<accession>A0A0G1Q8H7</accession>
<name>A0A0G1Q8H7_9BACT</name>
<dbReference type="InterPro" id="IPR012338">
    <property type="entry name" value="Beta-lactam/transpept-like"/>
</dbReference>